<reference evidence="2 3" key="1">
    <citation type="submission" date="2017-03" db="EMBL/GenBank/DDBJ databases">
        <authorList>
            <person name="Afonso C.L."/>
            <person name="Miller P.J."/>
            <person name="Scott M.A."/>
            <person name="Spackman E."/>
            <person name="Goraichik I."/>
            <person name="Dimitrov K.M."/>
            <person name="Suarez D.L."/>
            <person name="Swayne D.E."/>
        </authorList>
    </citation>
    <scope>NUCLEOTIDE SEQUENCE [LARGE SCALE GENOMIC DNA]</scope>
    <source>
        <strain evidence="2 3">CECT 7023</strain>
    </source>
</reference>
<dbReference type="EMBL" id="FWFZ01000007">
    <property type="protein sequence ID" value="SLN42653.1"/>
    <property type="molecule type" value="Genomic_DNA"/>
</dbReference>
<organism evidence="2 3">
    <name type="scientific">Roseisalinus antarcticus</name>
    <dbReference type="NCBI Taxonomy" id="254357"/>
    <lineage>
        <taxon>Bacteria</taxon>
        <taxon>Pseudomonadati</taxon>
        <taxon>Pseudomonadota</taxon>
        <taxon>Alphaproteobacteria</taxon>
        <taxon>Rhodobacterales</taxon>
        <taxon>Roseobacteraceae</taxon>
        <taxon>Roseisalinus</taxon>
    </lineage>
</organism>
<evidence type="ECO:0008006" key="4">
    <source>
        <dbReference type="Google" id="ProtNLM"/>
    </source>
</evidence>
<feature type="signal peptide" evidence="1">
    <location>
        <begin position="1"/>
        <end position="24"/>
    </location>
</feature>
<feature type="chain" id="PRO_5012689666" description="DUF2125 domain-containing protein" evidence="1">
    <location>
        <begin position="25"/>
        <end position="505"/>
    </location>
</feature>
<keyword evidence="3" id="KW-1185">Reference proteome</keyword>
<dbReference type="RefSeq" id="WP_143535493.1">
    <property type="nucleotide sequence ID" value="NZ_FWFZ01000007.1"/>
</dbReference>
<protein>
    <recommendedName>
        <fullName evidence="4">DUF2125 domain-containing protein</fullName>
    </recommendedName>
</protein>
<dbReference type="OrthoDB" id="7791409at2"/>
<evidence type="ECO:0000313" key="2">
    <source>
        <dbReference type="EMBL" id="SLN42653.1"/>
    </source>
</evidence>
<dbReference type="AlphaFoldDB" id="A0A1Y5SK21"/>
<gene>
    <name evidence="2" type="ORF">ROA7023_01714</name>
</gene>
<evidence type="ECO:0000256" key="1">
    <source>
        <dbReference type="SAM" id="SignalP"/>
    </source>
</evidence>
<keyword evidence="1" id="KW-0732">Signal</keyword>
<dbReference type="Proteomes" id="UP000193900">
    <property type="component" value="Unassembled WGS sequence"/>
</dbReference>
<accession>A0A1Y5SK21</accession>
<evidence type="ECO:0000313" key="3">
    <source>
        <dbReference type="Proteomes" id="UP000193900"/>
    </source>
</evidence>
<name>A0A1Y5SK21_9RHOB</name>
<proteinExistence type="predicted"/>
<sequence length="505" mass="52725">MTINNTTGRAVLIASLLGSTAATADVTAQEVWTTFKDNLAIYGEQSLTVGSESMDGGVLTASDVVLTFSDPEVTVTSNMGTITFTEQGDGTVAIDMAEVTPMTVELTPTYGGATTINMSVTQEGASLVAGGTPEEISYDLTAARYTISLDSIEGETEDVIVNAVQLVMSDIEGGYVMSSADGLDNVEYGFSTGEISAVVDIAEDGGPGTFQFLGTISDLETDAVAAVPSEMDIDSPETAFVDGLSLDAGYSFGASNYAFSFTERNDTIQGTASAEGGDLNIFMDASGFAYSGGAMAPHVTFAGPDLPFPVDVSMAEYGYAIEMPLAATEDSEEFGLAILLSELSVNEEVWGMVDPTGMLSHDPATVSVDVSGTGKLYFDVLDPAQMQSMMMSDMPGELESLSINDLTISVAGLNVLGGAEFTFDNSDLETFGGFPAPEGSAELQVSGANQLIDSLVQMGLLPEDQVMGARMMMGMFANTVGDDQLESSLEVNDQGHIIVNGQRIQ</sequence>